<feature type="transmembrane region" description="Helical" evidence="1">
    <location>
        <begin position="150"/>
        <end position="168"/>
    </location>
</feature>
<keyword evidence="1" id="KW-0812">Transmembrane</keyword>
<dbReference type="InterPro" id="IPR038548">
    <property type="entry name" value="SporV_AA_N_sf"/>
</dbReference>
<feature type="domain" description="Stage V sporulation protein AA" evidence="2">
    <location>
        <begin position="2"/>
        <end position="89"/>
    </location>
</feature>
<dbReference type="InterPro" id="IPR021997">
    <property type="entry name" value="SporV_AA"/>
</dbReference>
<reference evidence="3 4" key="1">
    <citation type="submission" date="2019-10" db="EMBL/GenBank/DDBJ databases">
        <title>Alkaliphilus serpentinus sp. nov. and Alkaliphilus pronyensis sp. nov., two novel anaerobic alkaliphilic species isolated from the serpentinized-hosted hydrothermal field of the Prony Bay (New Caledonia).</title>
        <authorList>
            <person name="Postec A."/>
        </authorList>
    </citation>
    <scope>NUCLEOTIDE SEQUENCE [LARGE SCALE GENOMIC DNA]</scope>
    <source>
        <strain evidence="3 4">LacT</strain>
    </source>
</reference>
<keyword evidence="1" id="KW-0472">Membrane</keyword>
<dbReference type="Gene3D" id="2.60.480.10">
    <property type="entry name" value="eubacterium ventriosum atcc domain"/>
    <property type="match status" value="1"/>
</dbReference>
<gene>
    <name evidence="3" type="ORF">F8153_04690</name>
</gene>
<dbReference type="Proteomes" id="UP000465601">
    <property type="component" value="Unassembled WGS sequence"/>
</dbReference>
<evidence type="ECO:0000313" key="4">
    <source>
        <dbReference type="Proteomes" id="UP000465601"/>
    </source>
</evidence>
<dbReference type="OrthoDB" id="9782754at2"/>
<organism evidence="3 4">
    <name type="scientific">Alkaliphilus serpentinus</name>
    <dbReference type="NCBI Taxonomy" id="1482731"/>
    <lineage>
        <taxon>Bacteria</taxon>
        <taxon>Bacillati</taxon>
        <taxon>Bacillota</taxon>
        <taxon>Clostridia</taxon>
        <taxon>Peptostreptococcales</taxon>
        <taxon>Natronincolaceae</taxon>
        <taxon>Alkaliphilus</taxon>
    </lineage>
</organism>
<keyword evidence="4" id="KW-1185">Reference proteome</keyword>
<sequence length="204" mass="23376">MENQIYIQSKGKVEAYKNKTLFIKDLVDIYADSKVKEEIESIEYPLQSKGLKKTMVISVLAIIQLIKEKDSEIIIMVLGQPDILINLQEESNKKDKFKILRLAFVTLLLFVGSMTAIINFHADVDMKAAHKTMYHIITGEEKDRPLLLQIPYSIGIGVGMSVFFNHIFKKRINTEPSPLEVEMFLYQQNMDVYLKGTDNSSRKG</sequence>
<evidence type="ECO:0000259" key="2">
    <source>
        <dbReference type="Pfam" id="PF12164"/>
    </source>
</evidence>
<dbReference type="RefSeq" id="WP_151865208.1">
    <property type="nucleotide sequence ID" value="NZ_WBZB01000013.1"/>
</dbReference>
<accession>A0A833HQ87</accession>
<evidence type="ECO:0000313" key="3">
    <source>
        <dbReference type="EMBL" id="KAB3531480.1"/>
    </source>
</evidence>
<dbReference type="Pfam" id="PF12164">
    <property type="entry name" value="SporV_AA"/>
    <property type="match status" value="1"/>
</dbReference>
<protein>
    <submittedName>
        <fullName evidence="3">Stage V sporulation protein AB</fullName>
    </submittedName>
</protein>
<name>A0A833HQ87_9FIRM</name>
<proteinExistence type="predicted"/>
<feature type="transmembrane region" description="Helical" evidence="1">
    <location>
        <begin position="99"/>
        <end position="122"/>
    </location>
</feature>
<comment type="caution">
    <text evidence="3">The sequence shown here is derived from an EMBL/GenBank/DDBJ whole genome shotgun (WGS) entry which is preliminary data.</text>
</comment>
<keyword evidence="1" id="KW-1133">Transmembrane helix</keyword>
<dbReference type="EMBL" id="WBZB01000013">
    <property type="protein sequence ID" value="KAB3531480.1"/>
    <property type="molecule type" value="Genomic_DNA"/>
</dbReference>
<dbReference type="AlphaFoldDB" id="A0A833HQ87"/>
<evidence type="ECO:0000256" key="1">
    <source>
        <dbReference type="SAM" id="Phobius"/>
    </source>
</evidence>